<accession>A0A103XJT6</accession>
<dbReference type="SMART" id="SM00248">
    <property type="entry name" value="ANK"/>
    <property type="match status" value="5"/>
</dbReference>
<dbReference type="PANTHER" id="PTHR24177:SF383">
    <property type="entry name" value="ANKYRIN REPEAT-CONTAINING DOMAIN, PGG DOMAIN, ANKYRIN REPEAT-CONTAINING DOMAIN SUPERFAMILY"/>
    <property type="match status" value="1"/>
</dbReference>
<reference evidence="3 4" key="1">
    <citation type="journal article" date="2016" name="Sci. Rep.">
        <title>The genome sequence of the outbreeding globe artichoke constructed de novo incorporating a phase-aware low-pass sequencing strategy of F1 progeny.</title>
        <authorList>
            <person name="Scaglione D."/>
            <person name="Reyes-Chin-Wo S."/>
            <person name="Acquadro A."/>
            <person name="Froenicke L."/>
            <person name="Portis E."/>
            <person name="Beitel C."/>
            <person name="Tirone M."/>
            <person name="Mauro R."/>
            <person name="Lo Monaco A."/>
            <person name="Mauromicale G."/>
            <person name="Faccioli P."/>
            <person name="Cattivelli L."/>
            <person name="Rieseberg L."/>
            <person name="Michelmore R."/>
            <person name="Lanteri S."/>
        </authorList>
    </citation>
    <scope>NUCLEOTIDE SEQUENCE [LARGE SCALE GENOMIC DNA]</scope>
    <source>
        <strain evidence="3">2C</strain>
    </source>
</reference>
<dbReference type="STRING" id="59895.A0A103XJT6"/>
<dbReference type="SUPFAM" id="SSF48403">
    <property type="entry name" value="Ankyrin repeat"/>
    <property type="match status" value="1"/>
</dbReference>
<dbReference type="Pfam" id="PF12796">
    <property type="entry name" value="Ank_2"/>
    <property type="match status" value="1"/>
</dbReference>
<evidence type="ECO:0000259" key="2">
    <source>
        <dbReference type="Pfam" id="PF13962"/>
    </source>
</evidence>
<dbReference type="GO" id="GO:0016020">
    <property type="term" value="C:membrane"/>
    <property type="evidence" value="ECO:0007669"/>
    <property type="project" value="TreeGrafter"/>
</dbReference>
<dbReference type="AlphaFoldDB" id="A0A103XJT6"/>
<dbReference type="Proteomes" id="UP000243975">
    <property type="component" value="Unassembled WGS sequence"/>
</dbReference>
<protein>
    <submittedName>
        <fullName evidence="3">Ankyrin repeat-containing protein</fullName>
    </submittedName>
</protein>
<organism evidence="3 4">
    <name type="scientific">Cynara cardunculus var. scolymus</name>
    <name type="common">Globe artichoke</name>
    <name type="synonym">Cynara scolymus</name>
    <dbReference type="NCBI Taxonomy" id="59895"/>
    <lineage>
        <taxon>Eukaryota</taxon>
        <taxon>Viridiplantae</taxon>
        <taxon>Streptophyta</taxon>
        <taxon>Embryophyta</taxon>
        <taxon>Tracheophyta</taxon>
        <taxon>Spermatophyta</taxon>
        <taxon>Magnoliopsida</taxon>
        <taxon>eudicotyledons</taxon>
        <taxon>Gunneridae</taxon>
        <taxon>Pentapetalae</taxon>
        <taxon>asterids</taxon>
        <taxon>campanulids</taxon>
        <taxon>Asterales</taxon>
        <taxon>Asteraceae</taxon>
        <taxon>Carduoideae</taxon>
        <taxon>Cardueae</taxon>
        <taxon>Carduinae</taxon>
        <taxon>Cynara</taxon>
    </lineage>
</organism>
<dbReference type="PANTHER" id="PTHR24177">
    <property type="entry name" value="CASKIN"/>
    <property type="match status" value="1"/>
</dbReference>
<keyword evidence="1" id="KW-0812">Transmembrane</keyword>
<keyword evidence="1" id="KW-1133">Transmembrane helix</keyword>
<evidence type="ECO:0000313" key="4">
    <source>
        <dbReference type="Proteomes" id="UP000243975"/>
    </source>
</evidence>
<dbReference type="InterPro" id="IPR036770">
    <property type="entry name" value="Ankyrin_rpt-contain_sf"/>
</dbReference>
<dbReference type="InterPro" id="IPR026961">
    <property type="entry name" value="PGG_dom"/>
</dbReference>
<dbReference type="Pfam" id="PF13962">
    <property type="entry name" value="PGG"/>
    <property type="match status" value="1"/>
</dbReference>
<name>A0A103XJT6_CYNCS</name>
<comment type="caution">
    <text evidence="3">The sequence shown here is derived from an EMBL/GenBank/DDBJ whole genome shotgun (WGS) entry which is preliminary data.</text>
</comment>
<feature type="domain" description="PGG" evidence="2">
    <location>
        <begin position="470"/>
        <end position="581"/>
    </location>
</feature>
<dbReference type="Gene3D" id="1.25.40.20">
    <property type="entry name" value="Ankyrin repeat-containing domain"/>
    <property type="match status" value="2"/>
</dbReference>
<proteinExistence type="predicted"/>
<gene>
    <name evidence="3" type="ORF">Ccrd_005944</name>
</gene>
<keyword evidence="4" id="KW-1185">Reference proteome</keyword>
<dbReference type="InterPro" id="IPR002110">
    <property type="entry name" value="Ankyrin_rpt"/>
</dbReference>
<dbReference type="EMBL" id="LEKV01004875">
    <property type="protein sequence ID" value="KVH92027.1"/>
    <property type="molecule type" value="Genomic_DNA"/>
</dbReference>
<dbReference type="Gramene" id="KVH92027">
    <property type="protein sequence ID" value="KVH92027"/>
    <property type="gene ID" value="Ccrd_005944"/>
</dbReference>
<feature type="transmembrane region" description="Helical" evidence="1">
    <location>
        <begin position="563"/>
        <end position="583"/>
    </location>
</feature>
<evidence type="ECO:0000256" key="1">
    <source>
        <dbReference type="SAM" id="Phobius"/>
    </source>
</evidence>
<feature type="transmembrane region" description="Helical" evidence="1">
    <location>
        <begin position="589"/>
        <end position="612"/>
    </location>
</feature>
<evidence type="ECO:0000313" key="3">
    <source>
        <dbReference type="EMBL" id="KVH92027.1"/>
    </source>
</evidence>
<feature type="transmembrane region" description="Helical" evidence="1">
    <location>
        <begin position="477"/>
        <end position="497"/>
    </location>
</feature>
<keyword evidence="1" id="KW-0472">Membrane</keyword>
<feature type="transmembrane region" description="Helical" evidence="1">
    <location>
        <begin position="517"/>
        <end position="542"/>
    </location>
</feature>
<sequence>MNASTGNQHHQINIVNASHSQPSQLPPSNLPRRDLLDGGEDFNAICVPLYKAITTNNFEAAKLILDKRPELVQFSITESGETIIHAAVLGKSCLFVKYLMSLMTKEGLKLLNGNGETTLCLVARTGNVEIAKTLVEKNEGLIDIPNSQGKMPLQVAALYGRHNMVEYLYKSSQQMIGQSWTHQNRSLVFENCVEANLFDVALRIVSDLPELAINGSVLRLLAQKTHAFLPIERNPFQEANHIGKNLNSFDLYYILWIHDIRRGPPKLKSFFGFLVYSVILLHKDKEREALLLLRIILKEIMKLPKAEIDDLIRGPPEDDTKQKYPSRLLFLAVEMGNTAFIVEFIRQYPHLALELNDDNHSIFHVAVMHRHVGIYNLLLEKDHIRDLIITLEDKNGNNILHLVGECAKGNRLPNISGLGMLKDLELRWFKRVESILPGYLYKQKNAIGLTPYELFVKNHKDIFFEEEKLMNGTASQLMVVAALVATISFATIFTFPGGYSQEDTGIPIFLPKTISKIFIIFDGLSFLLSATSILMVIAFIMLDHRGHNVMISSSLQIRSSIVLVYYSIASIIITYLISLFILYQSHSQWVPILITIFAFMSYMVFAIAIFVVDQLPFKSLSF</sequence>